<name>A0A6A3CQV5_HIBSY</name>
<feature type="domain" description="K Homology" evidence="4">
    <location>
        <begin position="177"/>
        <end position="252"/>
    </location>
</feature>
<feature type="domain" description="K Homology" evidence="4">
    <location>
        <begin position="321"/>
        <end position="394"/>
    </location>
</feature>
<feature type="region of interest" description="Disordered" evidence="3">
    <location>
        <begin position="253"/>
        <end position="296"/>
    </location>
</feature>
<dbReference type="CDD" id="cd22459">
    <property type="entry name" value="KH-I_PEPPER_rpt1_like"/>
    <property type="match status" value="1"/>
</dbReference>
<dbReference type="CDD" id="cd22460">
    <property type="entry name" value="KH-I_PEPPER_rpt2_like"/>
    <property type="match status" value="2"/>
</dbReference>
<keyword evidence="6" id="KW-1185">Reference proteome</keyword>
<dbReference type="SUPFAM" id="SSF54791">
    <property type="entry name" value="Eukaryotic type KH-domain (KH-domain type I)"/>
    <property type="match status" value="5"/>
</dbReference>
<dbReference type="InterPro" id="IPR004088">
    <property type="entry name" value="KH_dom_type_1"/>
</dbReference>
<dbReference type="OrthoDB" id="442947at2759"/>
<accession>A0A6A3CQV5</accession>
<evidence type="ECO:0000256" key="1">
    <source>
        <dbReference type="ARBA" id="ARBA00022737"/>
    </source>
</evidence>
<evidence type="ECO:0000256" key="3">
    <source>
        <dbReference type="SAM" id="MobiDB-lite"/>
    </source>
</evidence>
<dbReference type="InterPro" id="IPR036612">
    <property type="entry name" value="KH_dom_type_1_sf"/>
</dbReference>
<dbReference type="AlphaFoldDB" id="A0A6A3CQV5"/>
<dbReference type="SMART" id="SM00322">
    <property type="entry name" value="KH"/>
    <property type="match status" value="5"/>
</dbReference>
<dbReference type="GO" id="GO:0003723">
    <property type="term" value="F:RNA binding"/>
    <property type="evidence" value="ECO:0007669"/>
    <property type="project" value="UniProtKB-UniRule"/>
</dbReference>
<keyword evidence="1" id="KW-0677">Repeat</keyword>
<dbReference type="PANTHER" id="PTHR10288">
    <property type="entry name" value="KH DOMAIN CONTAINING RNA BINDING PROTEIN"/>
    <property type="match status" value="1"/>
</dbReference>
<reference evidence="5" key="1">
    <citation type="submission" date="2019-09" db="EMBL/GenBank/DDBJ databases">
        <title>Draft genome information of white flower Hibiscus syriacus.</title>
        <authorList>
            <person name="Kim Y.-M."/>
        </authorList>
    </citation>
    <scope>NUCLEOTIDE SEQUENCE [LARGE SCALE GENOMIC DNA]</scope>
    <source>
        <strain evidence="5">YM2019G1</strain>
    </source>
</reference>
<dbReference type="Gene3D" id="3.30.1370.10">
    <property type="entry name" value="K Homology domain, type 1"/>
    <property type="match status" value="5"/>
</dbReference>
<evidence type="ECO:0000313" key="6">
    <source>
        <dbReference type="Proteomes" id="UP000436088"/>
    </source>
</evidence>
<dbReference type="Pfam" id="PF00013">
    <property type="entry name" value="KH_1"/>
    <property type="match status" value="4"/>
</dbReference>
<evidence type="ECO:0000259" key="4">
    <source>
        <dbReference type="SMART" id="SM00322"/>
    </source>
</evidence>
<feature type="compositionally biased region" description="Polar residues" evidence="3">
    <location>
        <begin position="263"/>
        <end position="274"/>
    </location>
</feature>
<organism evidence="5 6">
    <name type="scientific">Hibiscus syriacus</name>
    <name type="common">Rose of Sharon</name>
    <dbReference type="NCBI Taxonomy" id="106335"/>
    <lineage>
        <taxon>Eukaryota</taxon>
        <taxon>Viridiplantae</taxon>
        <taxon>Streptophyta</taxon>
        <taxon>Embryophyta</taxon>
        <taxon>Tracheophyta</taxon>
        <taxon>Spermatophyta</taxon>
        <taxon>Magnoliopsida</taxon>
        <taxon>eudicotyledons</taxon>
        <taxon>Gunneridae</taxon>
        <taxon>Pentapetalae</taxon>
        <taxon>rosids</taxon>
        <taxon>malvids</taxon>
        <taxon>Malvales</taxon>
        <taxon>Malvaceae</taxon>
        <taxon>Malvoideae</taxon>
        <taxon>Hibiscus</taxon>
    </lineage>
</organism>
<sequence length="673" mass="72756">MSAPLTPSKRLHGRSPSETNGKRKLQKSGQPKVSPGGVVFRVLCPEAKSVSVIGEGDSSVSQILQGTGVNVKIEEAVPGCDEIVISITVSESYDKETEAGRTQGKEDIINEAKASYQNDEEKENDENINEKVVDSVKGSQSVNETFCLQKALLLVFERMIEAERGSEGVDEETVKPFMMVLRLLVLSSHVGCLFGKGGSIIKQMSAESGAQIRILPRDKLPACASASDELVQITGEFDAVRKALQSVSQQLIENPPQDHDSFPLNTTGQASQSFGPRPEVHPPPNHSLSSQGAPFAAGPWDVELQSPLPPRIRDRMMPSLEMLTFRLLCLNDKVGAVIGKGGSIIKTLKQETGCDIKVVEAIPDCEDRIVIISSPAHPDDRISPAQDAVLRVLGRLYRAIPDSKDKTMMVRLLVSSNQIGCLLGKGGSIIAEMRKSSGAHIRILGKDQVPICASEGEEIVQINGDHDAVRDAILQITSRLRHHLFRDMFPSINNPSNSVLMDQGTPFPSFAGRREFSTPGLGPFHHFDGFGGPPPHGGFHAHDPPFMRNIHRPGMPPHISERKPWGPQGYMGMPEFSGPPHRRISGFGGGNQPAIITSTTIEVVVPRSLVPVIYGEDGACLKQIRQISDAKITVTEPNPAATETAITISGTPEQTHAAQSLIQAFVMSETESA</sequence>
<dbReference type="PROSITE" id="PS50084">
    <property type="entry name" value="KH_TYPE_1"/>
    <property type="match status" value="4"/>
</dbReference>
<dbReference type="EMBL" id="VEPZ02000193">
    <property type="protein sequence ID" value="KAE8731573.1"/>
    <property type="molecule type" value="Genomic_DNA"/>
</dbReference>
<feature type="domain" description="K Homology" evidence="4">
    <location>
        <begin position="597"/>
        <end position="667"/>
    </location>
</feature>
<comment type="caution">
    <text evidence="5">The sequence shown here is derived from an EMBL/GenBank/DDBJ whole genome shotgun (WGS) entry which is preliminary data.</text>
</comment>
<evidence type="ECO:0000313" key="5">
    <source>
        <dbReference type="EMBL" id="KAE8731573.1"/>
    </source>
</evidence>
<protein>
    <recommendedName>
        <fullName evidence="4">K Homology domain-containing protein</fullName>
    </recommendedName>
</protein>
<dbReference type="InterPro" id="IPR004087">
    <property type="entry name" value="KH_dom"/>
</dbReference>
<feature type="domain" description="K Homology" evidence="4">
    <location>
        <begin position="36"/>
        <end position="113"/>
    </location>
</feature>
<keyword evidence="2" id="KW-0694">RNA-binding</keyword>
<gene>
    <name evidence="5" type="ORF">F3Y22_tig00002793pilonHSYRG00013</name>
</gene>
<feature type="domain" description="K Homology" evidence="4">
    <location>
        <begin position="406"/>
        <end position="481"/>
    </location>
</feature>
<proteinExistence type="predicted"/>
<feature type="region of interest" description="Disordered" evidence="3">
    <location>
        <begin position="1"/>
        <end position="33"/>
    </location>
</feature>
<dbReference type="Proteomes" id="UP000436088">
    <property type="component" value="Unassembled WGS sequence"/>
</dbReference>
<evidence type="ECO:0000256" key="2">
    <source>
        <dbReference type="PROSITE-ProRule" id="PRU00117"/>
    </source>
</evidence>